<comment type="caution">
    <text evidence="2">The sequence shown here is derived from an EMBL/GenBank/DDBJ whole genome shotgun (WGS) entry which is preliminary data.</text>
</comment>
<proteinExistence type="predicted"/>
<sequence length="82" mass="8662">MDLETAPQRIRGTDVDGTGSDSQCTAESGHAGKDGDGEIPPDNLRGAALIRLRHIQATVPRRTAAGRCDFAVYACHAGDRTI</sequence>
<evidence type="ECO:0000313" key="3">
    <source>
        <dbReference type="Proteomes" id="UP000658127"/>
    </source>
</evidence>
<organism evidence="2 3">
    <name type="scientific">Nocardia rhizosphaerihabitans</name>
    <dbReference type="NCBI Taxonomy" id="1691570"/>
    <lineage>
        <taxon>Bacteria</taxon>
        <taxon>Bacillati</taxon>
        <taxon>Actinomycetota</taxon>
        <taxon>Actinomycetes</taxon>
        <taxon>Mycobacteriales</taxon>
        <taxon>Nocardiaceae</taxon>
        <taxon>Nocardia</taxon>
    </lineage>
</organism>
<feature type="region of interest" description="Disordered" evidence="1">
    <location>
        <begin position="1"/>
        <end position="43"/>
    </location>
</feature>
<gene>
    <name evidence="2" type="ORF">GCM10011610_33770</name>
</gene>
<name>A0ABQ2KII5_9NOCA</name>
<evidence type="ECO:0000313" key="2">
    <source>
        <dbReference type="EMBL" id="GGN82378.1"/>
    </source>
</evidence>
<accession>A0ABQ2KII5</accession>
<protein>
    <submittedName>
        <fullName evidence="2">Uncharacterized protein</fullName>
    </submittedName>
</protein>
<keyword evidence="3" id="KW-1185">Reference proteome</keyword>
<reference evidence="3" key="1">
    <citation type="journal article" date="2019" name="Int. J. Syst. Evol. Microbiol.">
        <title>The Global Catalogue of Microorganisms (GCM) 10K type strain sequencing project: providing services to taxonomists for standard genome sequencing and annotation.</title>
        <authorList>
            <consortium name="The Broad Institute Genomics Platform"/>
            <consortium name="The Broad Institute Genome Sequencing Center for Infectious Disease"/>
            <person name="Wu L."/>
            <person name="Ma J."/>
        </authorList>
    </citation>
    <scope>NUCLEOTIDE SEQUENCE [LARGE SCALE GENOMIC DNA]</scope>
    <source>
        <strain evidence="3">CGMCC 4.7329</strain>
    </source>
</reference>
<dbReference type="EMBL" id="BMNE01000003">
    <property type="protein sequence ID" value="GGN82378.1"/>
    <property type="molecule type" value="Genomic_DNA"/>
</dbReference>
<dbReference type="Proteomes" id="UP000658127">
    <property type="component" value="Unassembled WGS sequence"/>
</dbReference>
<evidence type="ECO:0000256" key="1">
    <source>
        <dbReference type="SAM" id="MobiDB-lite"/>
    </source>
</evidence>